<evidence type="ECO:0000256" key="1">
    <source>
        <dbReference type="SAM" id="SignalP"/>
    </source>
</evidence>
<gene>
    <name evidence="2" type="ORF">IMCC3135_19565</name>
</gene>
<dbReference type="RefSeq" id="WP_157736132.1">
    <property type="nucleotide sequence ID" value="NZ_CP018632.1"/>
</dbReference>
<reference evidence="2 3" key="1">
    <citation type="submission" date="2016-12" db="EMBL/GenBank/DDBJ databases">
        <authorList>
            <person name="Song W.-J."/>
            <person name="Kurnit D.M."/>
        </authorList>
    </citation>
    <scope>NUCLEOTIDE SEQUENCE [LARGE SCALE GENOMIC DNA]</scope>
    <source>
        <strain evidence="2 3">IMCC3135</strain>
    </source>
</reference>
<evidence type="ECO:0008006" key="4">
    <source>
        <dbReference type="Google" id="ProtNLM"/>
    </source>
</evidence>
<organism evidence="2 3">
    <name type="scientific">Granulosicoccus antarcticus IMCC3135</name>
    <dbReference type="NCBI Taxonomy" id="1192854"/>
    <lineage>
        <taxon>Bacteria</taxon>
        <taxon>Pseudomonadati</taxon>
        <taxon>Pseudomonadota</taxon>
        <taxon>Gammaproteobacteria</taxon>
        <taxon>Chromatiales</taxon>
        <taxon>Granulosicoccaceae</taxon>
        <taxon>Granulosicoccus</taxon>
    </lineage>
</organism>
<dbReference type="Proteomes" id="UP000250079">
    <property type="component" value="Chromosome"/>
</dbReference>
<dbReference type="AlphaFoldDB" id="A0A2Z2NRC5"/>
<feature type="chain" id="PRO_5016258573" description="DUF4382 domain-containing protein" evidence="1">
    <location>
        <begin position="33"/>
        <end position="205"/>
    </location>
</feature>
<accession>A0A2Z2NRC5</accession>
<proteinExistence type="predicted"/>
<feature type="signal peptide" evidence="1">
    <location>
        <begin position="1"/>
        <end position="32"/>
    </location>
</feature>
<name>A0A2Z2NRC5_9GAMM</name>
<keyword evidence="3" id="KW-1185">Reference proteome</keyword>
<sequence>MRTKNTCTSLALSTFIPVFLSIGLLGATAAQAGNGHGHSKKNHHTHGKPEKVEVCHVKPNGKTKLLSLSLNGALSHMENHDGADFFPVDGDCDQSNDCVLGSTANEITRRLTELAYEQEPPFEEYNDERFENSLTVTNASVLVPATCSIEADFQLDVTVIETGETVTVTPATTANYDFPNIPGTNSIDLFSEEQINSCKITLGCD</sequence>
<dbReference type="KEGG" id="gai:IMCC3135_19565"/>
<keyword evidence="1" id="KW-0732">Signal</keyword>
<protein>
    <recommendedName>
        <fullName evidence="4">DUF4382 domain-containing protein</fullName>
    </recommendedName>
</protein>
<evidence type="ECO:0000313" key="2">
    <source>
        <dbReference type="EMBL" id="ASJ73992.1"/>
    </source>
</evidence>
<dbReference type="EMBL" id="CP018632">
    <property type="protein sequence ID" value="ASJ73992.1"/>
    <property type="molecule type" value="Genomic_DNA"/>
</dbReference>
<evidence type="ECO:0000313" key="3">
    <source>
        <dbReference type="Proteomes" id="UP000250079"/>
    </source>
</evidence>